<evidence type="ECO:0000313" key="2">
    <source>
        <dbReference type="EMBL" id="TKW56582.1"/>
    </source>
</evidence>
<comment type="caution">
    <text evidence="2">The sequence shown here is derived from an EMBL/GenBank/DDBJ whole genome shotgun (WGS) entry which is preliminary data.</text>
</comment>
<keyword evidence="3" id="KW-1185">Reference proteome</keyword>
<evidence type="ECO:0000313" key="3">
    <source>
        <dbReference type="Proteomes" id="UP000310108"/>
    </source>
</evidence>
<organism evidence="2 3">
    <name type="scientific">Colletotrichum tanaceti</name>
    <dbReference type="NCBI Taxonomy" id="1306861"/>
    <lineage>
        <taxon>Eukaryota</taxon>
        <taxon>Fungi</taxon>
        <taxon>Dikarya</taxon>
        <taxon>Ascomycota</taxon>
        <taxon>Pezizomycotina</taxon>
        <taxon>Sordariomycetes</taxon>
        <taxon>Hypocreomycetidae</taxon>
        <taxon>Glomerellales</taxon>
        <taxon>Glomerellaceae</taxon>
        <taxon>Colletotrichum</taxon>
        <taxon>Colletotrichum destructivum species complex</taxon>
    </lineage>
</organism>
<dbReference type="AlphaFoldDB" id="A0A4U6XLR8"/>
<feature type="compositionally biased region" description="Basic and acidic residues" evidence="1">
    <location>
        <begin position="58"/>
        <end position="70"/>
    </location>
</feature>
<dbReference type="STRING" id="1306861.A0A4U6XLR8"/>
<protein>
    <submittedName>
        <fullName evidence="2">Uncharacterized protein</fullName>
    </submittedName>
</protein>
<feature type="region of interest" description="Disordered" evidence="1">
    <location>
        <begin position="44"/>
        <end position="81"/>
    </location>
</feature>
<evidence type="ECO:0000256" key="1">
    <source>
        <dbReference type="SAM" id="MobiDB-lite"/>
    </source>
</evidence>
<dbReference type="EMBL" id="PJEX01000063">
    <property type="protein sequence ID" value="TKW56582.1"/>
    <property type="molecule type" value="Genomic_DNA"/>
</dbReference>
<gene>
    <name evidence="2" type="ORF">CTA1_3541</name>
</gene>
<dbReference type="Proteomes" id="UP000310108">
    <property type="component" value="Unassembled WGS sequence"/>
</dbReference>
<accession>A0A4U6XLR8</accession>
<reference evidence="2 3" key="1">
    <citation type="journal article" date="2019" name="PLoS ONE">
        <title>Comparative genome analysis indicates high evolutionary potential of pathogenicity genes in Colletotrichum tanaceti.</title>
        <authorList>
            <person name="Lelwala R.V."/>
            <person name="Korhonen P.K."/>
            <person name="Young N.D."/>
            <person name="Scott J.B."/>
            <person name="Ades P.A."/>
            <person name="Gasser R.B."/>
            <person name="Taylor P.W.J."/>
        </authorList>
    </citation>
    <scope>NUCLEOTIDE SEQUENCE [LARGE SCALE GENOMIC DNA]</scope>
    <source>
        <strain evidence="2">BRIP57314</strain>
    </source>
</reference>
<sequence>MPFPRAIIDSLVDVGDPRFTNAADAFSGATTLGPAAKGIGIGIPPIRSSSTVTAGGRLQDDDRGSRKVDFPESESGRGSFLVEAPNKSDAWRDRGVLLLSNGDDLKPDPTRRRGVMTLDDVEISVRIAQFRIDVRDGMDDDYDILEMNEDDIDAQYEAQQKKMKSEGQGGVSN</sequence>
<proteinExistence type="predicted"/>
<name>A0A4U6XLR8_9PEZI</name>